<dbReference type="Proteomes" id="UP001607302">
    <property type="component" value="Unassembled WGS sequence"/>
</dbReference>
<dbReference type="AlphaFoldDB" id="A0ABD2BDE5"/>
<organism evidence="1 2">
    <name type="scientific">Vespula squamosa</name>
    <name type="common">Southern yellow jacket</name>
    <name type="synonym">Wasp</name>
    <dbReference type="NCBI Taxonomy" id="30214"/>
    <lineage>
        <taxon>Eukaryota</taxon>
        <taxon>Metazoa</taxon>
        <taxon>Ecdysozoa</taxon>
        <taxon>Arthropoda</taxon>
        <taxon>Hexapoda</taxon>
        <taxon>Insecta</taxon>
        <taxon>Pterygota</taxon>
        <taxon>Neoptera</taxon>
        <taxon>Endopterygota</taxon>
        <taxon>Hymenoptera</taxon>
        <taxon>Apocrita</taxon>
        <taxon>Aculeata</taxon>
        <taxon>Vespoidea</taxon>
        <taxon>Vespidae</taxon>
        <taxon>Vespinae</taxon>
        <taxon>Vespula</taxon>
    </lineage>
</organism>
<accession>A0ABD2BDE5</accession>
<keyword evidence="2" id="KW-1185">Reference proteome</keyword>
<gene>
    <name evidence="1" type="ORF">V1478_005172</name>
</gene>
<evidence type="ECO:0000313" key="2">
    <source>
        <dbReference type="Proteomes" id="UP001607302"/>
    </source>
</evidence>
<evidence type="ECO:0000313" key="1">
    <source>
        <dbReference type="EMBL" id="KAL2730759.1"/>
    </source>
</evidence>
<comment type="caution">
    <text evidence="1">The sequence shown here is derived from an EMBL/GenBank/DDBJ whole genome shotgun (WGS) entry which is preliminary data.</text>
</comment>
<protein>
    <submittedName>
        <fullName evidence="1">PiggyBac transposable element-derived protein 4-like</fullName>
    </submittedName>
</protein>
<feature type="non-terminal residue" evidence="1">
    <location>
        <position position="1"/>
    </location>
</feature>
<dbReference type="EMBL" id="JAUDFV010000110">
    <property type="protein sequence ID" value="KAL2730759.1"/>
    <property type="molecule type" value="Genomic_DNA"/>
</dbReference>
<proteinExistence type="predicted"/>
<sequence length="131" mass="15134">LALELALERCAMHVEMLLSQYYLRSYVVYVHSNYYKNKKDMAGTSTEIIAFRLDVAEQILRHVCIPDYQKRGMMSAGNTLHCLQAKQWGHFPRNIPTINVKKKSIKKVVISFQVTSHAELQCSILERSSMK</sequence>
<reference evidence="1 2" key="1">
    <citation type="journal article" date="2024" name="Ann. Entomol. Soc. Am.">
        <title>Genomic analyses of the southern and eastern yellowjacket wasps (Hymenoptera: Vespidae) reveal evolutionary signatures of social life.</title>
        <authorList>
            <person name="Catto M.A."/>
            <person name="Caine P.B."/>
            <person name="Orr S.E."/>
            <person name="Hunt B.G."/>
            <person name="Goodisman M.A.D."/>
        </authorList>
    </citation>
    <scope>NUCLEOTIDE SEQUENCE [LARGE SCALE GENOMIC DNA]</scope>
    <source>
        <strain evidence="1">233</strain>
        <tissue evidence="1">Head and thorax</tissue>
    </source>
</reference>
<name>A0ABD2BDE5_VESSQ</name>